<dbReference type="RefSeq" id="WP_063500523.1">
    <property type="nucleotide sequence ID" value="NZ_CP014579.1"/>
</dbReference>
<keyword evidence="3" id="KW-1185">Reference proteome</keyword>
<dbReference type="OrthoDB" id="8138912at2"/>
<dbReference type="EMBL" id="CP014579">
    <property type="protein sequence ID" value="ANB77333.1"/>
    <property type="molecule type" value="Genomic_DNA"/>
</dbReference>
<proteinExistence type="predicted"/>
<gene>
    <name evidence="2" type="ORF">AYM40_35220</name>
</gene>
<protein>
    <recommendedName>
        <fullName evidence="1">GIY-YIG domain-containing protein</fullName>
    </recommendedName>
</protein>
<dbReference type="InterPro" id="IPR000305">
    <property type="entry name" value="GIY-YIG_endonuc"/>
</dbReference>
<evidence type="ECO:0000259" key="1">
    <source>
        <dbReference type="PROSITE" id="PS50164"/>
    </source>
</evidence>
<dbReference type="Proteomes" id="UP000076852">
    <property type="component" value="Chromosome 2"/>
</dbReference>
<reference evidence="2 3" key="1">
    <citation type="journal article" date="2016" name="Gene">
        <title>PacBio SMRT assembly of a complex multi-replicon genome reveals chlorocatechol degradative operon in a region of genome plasticity.</title>
        <authorList>
            <person name="Ricker N."/>
            <person name="Shen S.Y."/>
            <person name="Goordial J."/>
            <person name="Jin S."/>
            <person name="Fulthorpe R.R."/>
        </authorList>
    </citation>
    <scope>NUCLEOTIDE SEQUENCE [LARGE SCALE GENOMIC DNA]</scope>
    <source>
        <strain evidence="2 3">OLGA172</strain>
    </source>
</reference>
<accession>A0A161I3B6</accession>
<organism evidence="2 3">
    <name type="scientific">Paraburkholderia phytofirmans OLGA172</name>
    <dbReference type="NCBI Taxonomy" id="1417228"/>
    <lineage>
        <taxon>Bacteria</taxon>
        <taxon>Pseudomonadati</taxon>
        <taxon>Pseudomonadota</taxon>
        <taxon>Betaproteobacteria</taxon>
        <taxon>Burkholderiales</taxon>
        <taxon>Burkholderiaceae</taxon>
        <taxon>Paraburkholderia</taxon>
    </lineage>
</organism>
<evidence type="ECO:0000313" key="3">
    <source>
        <dbReference type="Proteomes" id="UP000076852"/>
    </source>
</evidence>
<dbReference type="KEGG" id="buz:AYM40_35220"/>
<sequence length="108" mass="12246">MPDWSEWRAFPDPRNFGILVAPFGPGVYELRNEDALVYCGSGGNVALRMSSLLPTPLGAGTRNNAPLRDYILRNLPRIEYCTLPCYTRTEATTREYELKQASTYLFHT</sequence>
<evidence type="ECO:0000313" key="2">
    <source>
        <dbReference type="EMBL" id="ANB77333.1"/>
    </source>
</evidence>
<dbReference type="PROSITE" id="PS50164">
    <property type="entry name" value="GIY_YIG"/>
    <property type="match status" value="1"/>
</dbReference>
<dbReference type="AlphaFoldDB" id="A0A161I3B6"/>
<name>A0A161I3B6_9BURK</name>
<feature type="domain" description="GIY-YIG" evidence="1">
    <location>
        <begin position="23"/>
        <end position="108"/>
    </location>
</feature>